<gene>
    <name evidence="1" type="ORF">O6H91_01G137200</name>
</gene>
<proteinExistence type="predicted"/>
<evidence type="ECO:0000313" key="2">
    <source>
        <dbReference type="Proteomes" id="UP001162992"/>
    </source>
</evidence>
<dbReference type="EMBL" id="CM055092">
    <property type="protein sequence ID" value="KAJ7570876.1"/>
    <property type="molecule type" value="Genomic_DNA"/>
</dbReference>
<comment type="caution">
    <text evidence="1">The sequence shown here is derived from an EMBL/GenBank/DDBJ whole genome shotgun (WGS) entry which is preliminary data.</text>
</comment>
<reference evidence="2" key="1">
    <citation type="journal article" date="2024" name="Proc. Natl. Acad. Sci. U.S.A.">
        <title>Extraordinary preservation of gene collinearity over three hundred million years revealed in homosporous lycophytes.</title>
        <authorList>
            <person name="Li C."/>
            <person name="Wickell D."/>
            <person name="Kuo L.Y."/>
            <person name="Chen X."/>
            <person name="Nie B."/>
            <person name="Liao X."/>
            <person name="Peng D."/>
            <person name="Ji J."/>
            <person name="Jenkins J."/>
            <person name="Williams M."/>
            <person name="Shu S."/>
            <person name="Plott C."/>
            <person name="Barry K."/>
            <person name="Rajasekar S."/>
            <person name="Grimwood J."/>
            <person name="Han X."/>
            <person name="Sun S."/>
            <person name="Hou Z."/>
            <person name="He W."/>
            <person name="Dai G."/>
            <person name="Sun C."/>
            <person name="Schmutz J."/>
            <person name="Leebens-Mack J.H."/>
            <person name="Li F.W."/>
            <person name="Wang L."/>
        </authorList>
    </citation>
    <scope>NUCLEOTIDE SEQUENCE [LARGE SCALE GENOMIC DNA]</scope>
    <source>
        <strain evidence="2">cv. PW_Plant_1</strain>
    </source>
</reference>
<sequence>MGIHCANSSFGNRKAKSTGIRNPDPIHLIIHEYHIPFHRLKPLHQLKSRGDCPMPICVISNFGSLFATGWPLGRSTCSVLQVLWRVLPSKCLFYLKMQVVQKERFGFLCSNK</sequence>
<evidence type="ECO:0000313" key="1">
    <source>
        <dbReference type="EMBL" id="KAJ7570876.1"/>
    </source>
</evidence>
<dbReference type="Proteomes" id="UP001162992">
    <property type="component" value="Chromosome 1"/>
</dbReference>
<keyword evidence="2" id="KW-1185">Reference proteome</keyword>
<accession>A0ACC2EWW6</accession>
<protein>
    <submittedName>
        <fullName evidence="1">Uncharacterized protein</fullName>
    </submittedName>
</protein>
<name>A0ACC2EWW6_DIPCM</name>
<organism evidence="1 2">
    <name type="scientific">Diphasiastrum complanatum</name>
    <name type="common">Issler's clubmoss</name>
    <name type="synonym">Lycopodium complanatum</name>
    <dbReference type="NCBI Taxonomy" id="34168"/>
    <lineage>
        <taxon>Eukaryota</taxon>
        <taxon>Viridiplantae</taxon>
        <taxon>Streptophyta</taxon>
        <taxon>Embryophyta</taxon>
        <taxon>Tracheophyta</taxon>
        <taxon>Lycopodiopsida</taxon>
        <taxon>Lycopodiales</taxon>
        <taxon>Lycopodiaceae</taxon>
        <taxon>Lycopodioideae</taxon>
        <taxon>Diphasiastrum</taxon>
    </lineage>
</organism>